<name>A0A1L9VYZ5_ASPGL</name>
<dbReference type="Proteomes" id="UP000184300">
    <property type="component" value="Unassembled WGS sequence"/>
</dbReference>
<dbReference type="Pfam" id="PF01593">
    <property type="entry name" value="Amino_oxidase"/>
    <property type="match status" value="1"/>
</dbReference>
<dbReference type="PANTHER" id="PTHR42923:SF17">
    <property type="entry name" value="AMINE OXIDASE DOMAIN-CONTAINING PROTEIN"/>
    <property type="match status" value="1"/>
</dbReference>
<dbReference type="GeneID" id="34455959"/>
<evidence type="ECO:0000313" key="2">
    <source>
        <dbReference type="EMBL" id="OJJ89143.1"/>
    </source>
</evidence>
<evidence type="ECO:0000259" key="1">
    <source>
        <dbReference type="Pfam" id="PF01593"/>
    </source>
</evidence>
<reference evidence="3" key="1">
    <citation type="journal article" date="2017" name="Genome Biol.">
        <title>Comparative genomics reveals high biological diversity and specific adaptations in the industrially and medically important fungal genus Aspergillus.</title>
        <authorList>
            <person name="de Vries R.P."/>
            <person name="Riley R."/>
            <person name="Wiebenga A."/>
            <person name="Aguilar-Osorio G."/>
            <person name="Amillis S."/>
            <person name="Uchima C.A."/>
            <person name="Anderluh G."/>
            <person name="Asadollahi M."/>
            <person name="Askin M."/>
            <person name="Barry K."/>
            <person name="Battaglia E."/>
            <person name="Bayram O."/>
            <person name="Benocci T."/>
            <person name="Braus-Stromeyer S.A."/>
            <person name="Caldana C."/>
            <person name="Canovas D."/>
            <person name="Cerqueira G.C."/>
            <person name="Chen F."/>
            <person name="Chen W."/>
            <person name="Choi C."/>
            <person name="Clum A."/>
            <person name="Dos Santos R.A."/>
            <person name="Damasio A.R."/>
            <person name="Diallinas G."/>
            <person name="Emri T."/>
            <person name="Fekete E."/>
            <person name="Flipphi M."/>
            <person name="Freyberg S."/>
            <person name="Gallo A."/>
            <person name="Gournas C."/>
            <person name="Habgood R."/>
            <person name="Hainaut M."/>
            <person name="Harispe M.L."/>
            <person name="Henrissat B."/>
            <person name="Hilden K.S."/>
            <person name="Hope R."/>
            <person name="Hossain A."/>
            <person name="Karabika E."/>
            <person name="Karaffa L."/>
            <person name="Karanyi Z."/>
            <person name="Krasevec N."/>
            <person name="Kuo A."/>
            <person name="Kusch H."/>
            <person name="LaButti K."/>
            <person name="Lagendijk E.L."/>
            <person name="Lapidus A."/>
            <person name="Levasseur A."/>
            <person name="Lindquist E."/>
            <person name="Lipzen A."/>
            <person name="Logrieco A.F."/>
            <person name="MacCabe A."/>
            <person name="Maekelae M.R."/>
            <person name="Malavazi I."/>
            <person name="Melin P."/>
            <person name="Meyer V."/>
            <person name="Mielnichuk N."/>
            <person name="Miskei M."/>
            <person name="Molnar A.P."/>
            <person name="Mule G."/>
            <person name="Ngan C.Y."/>
            <person name="Orejas M."/>
            <person name="Orosz E."/>
            <person name="Ouedraogo J.P."/>
            <person name="Overkamp K.M."/>
            <person name="Park H.-S."/>
            <person name="Perrone G."/>
            <person name="Piumi F."/>
            <person name="Punt P.J."/>
            <person name="Ram A.F."/>
            <person name="Ramon A."/>
            <person name="Rauscher S."/>
            <person name="Record E."/>
            <person name="Riano-Pachon D.M."/>
            <person name="Robert V."/>
            <person name="Roehrig J."/>
            <person name="Ruller R."/>
            <person name="Salamov A."/>
            <person name="Salih N.S."/>
            <person name="Samson R.A."/>
            <person name="Sandor E."/>
            <person name="Sanguinetti M."/>
            <person name="Schuetze T."/>
            <person name="Sepcic K."/>
            <person name="Shelest E."/>
            <person name="Sherlock G."/>
            <person name="Sophianopoulou V."/>
            <person name="Squina F.M."/>
            <person name="Sun H."/>
            <person name="Susca A."/>
            <person name="Todd R.B."/>
            <person name="Tsang A."/>
            <person name="Unkles S.E."/>
            <person name="van de Wiele N."/>
            <person name="van Rossen-Uffink D."/>
            <person name="Oliveira J.V."/>
            <person name="Vesth T.C."/>
            <person name="Visser J."/>
            <person name="Yu J.-H."/>
            <person name="Zhou M."/>
            <person name="Andersen M.R."/>
            <person name="Archer D.B."/>
            <person name="Baker S.E."/>
            <person name="Benoit I."/>
            <person name="Brakhage A.A."/>
            <person name="Braus G.H."/>
            <person name="Fischer R."/>
            <person name="Frisvad J.C."/>
            <person name="Goldman G.H."/>
            <person name="Houbraken J."/>
            <person name="Oakley B."/>
            <person name="Pocsi I."/>
            <person name="Scazzocchio C."/>
            <person name="Seiboth B."/>
            <person name="vanKuyk P.A."/>
            <person name="Wortman J."/>
            <person name="Dyer P.S."/>
            <person name="Grigoriev I.V."/>
        </authorList>
    </citation>
    <scope>NUCLEOTIDE SEQUENCE [LARGE SCALE GENOMIC DNA]</scope>
    <source>
        <strain evidence="3">CBS 516.65</strain>
    </source>
</reference>
<dbReference type="VEuPathDB" id="FungiDB:ASPGLDRAFT_115543"/>
<keyword evidence="3" id="KW-1185">Reference proteome</keyword>
<protein>
    <recommendedName>
        <fullName evidence="1">Amine oxidase domain-containing protein</fullName>
    </recommendedName>
</protein>
<feature type="domain" description="Amine oxidase" evidence="1">
    <location>
        <begin position="17"/>
        <end position="290"/>
    </location>
</feature>
<evidence type="ECO:0000313" key="3">
    <source>
        <dbReference type="Proteomes" id="UP000184300"/>
    </source>
</evidence>
<dbReference type="InterPro" id="IPR050464">
    <property type="entry name" value="Zeta_carotene_desat/Oxidored"/>
</dbReference>
<dbReference type="Gene3D" id="1.10.3110.10">
    <property type="entry name" value="protoporphyrinogen ix oxidase, domain 3"/>
    <property type="match status" value="1"/>
</dbReference>
<dbReference type="PANTHER" id="PTHR42923">
    <property type="entry name" value="PROTOPORPHYRINOGEN OXIDASE"/>
    <property type="match status" value="1"/>
</dbReference>
<dbReference type="STRING" id="1160497.A0A1L9VYZ5"/>
<proteinExistence type="predicted"/>
<dbReference type="InterPro" id="IPR036188">
    <property type="entry name" value="FAD/NAD-bd_sf"/>
</dbReference>
<sequence length="503" mass="56776">MPLPQPKRVAVIGGGCAGVTCFWALQHSVHDVHLFEASSELGGRIKTVPFEYDEARVDVNTQSSCFNIEASPNFVSLLRCLGISTSPFSIIFGASDGLNSYQWGCSILENVMLRLWCLCSLETYRILFDIIRLKYLALDILIDRALFSSQHRSRHSSNAYDYLFNEGFSSSFRDKYLAPLLSTLWATNAGRFLPRLSVRDLARFLHDHDLLRIRKFSTPWRRMDVTASQFVQRMAGSFPASKVHLGTKVQKVKRTEKGRYNIFTSNSEKMDFDHVIFAVDSDETIRLLQPTKSAEEREILQDIRITKNIAVLHSDNSSISNAPHNYIISPDHNLNNQPPIACLTHNVNTLQNISTTLAGPISITVNPFNPPHPTLVQAVWEFTDTEISTTTLHALRRVSSIQNENGLSYCSTWTGRGFSEDAVTGGLRVAVEHLGADVPFEVESHQGDLDNGKSEAWLVMGIRDHLVLTALGLVRVYARVSELVLVLLRLFWVWITRDRTWKR</sequence>
<dbReference type="OrthoDB" id="5977668at2759"/>
<dbReference type="SUPFAM" id="SSF51905">
    <property type="entry name" value="FAD/NAD(P)-binding domain"/>
    <property type="match status" value="1"/>
</dbReference>
<dbReference type="InterPro" id="IPR002937">
    <property type="entry name" value="Amino_oxidase"/>
</dbReference>
<gene>
    <name evidence="2" type="ORF">ASPGLDRAFT_115543</name>
</gene>
<dbReference type="Gene3D" id="3.90.660.20">
    <property type="entry name" value="Protoporphyrinogen oxidase, mitochondrial, domain 2"/>
    <property type="match status" value="1"/>
</dbReference>
<dbReference type="AlphaFoldDB" id="A0A1L9VYZ5"/>
<organism evidence="2 3">
    <name type="scientific">Aspergillus glaucus CBS 516.65</name>
    <dbReference type="NCBI Taxonomy" id="1160497"/>
    <lineage>
        <taxon>Eukaryota</taxon>
        <taxon>Fungi</taxon>
        <taxon>Dikarya</taxon>
        <taxon>Ascomycota</taxon>
        <taxon>Pezizomycotina</taxon>
        <taxon>Eurotiomycetes</taxon>
        <taxon>Eurotiomycetidae</taxon>
        <taxon>Eurotiales</taxon>
        <taxon>Aspergillaceae</taxon>
        <taxon>Aspergillus</taxon>
        <taxon>Aspergillus subgen. Aspergillus</taxon>
    </lineage>
</organism>
<dbReference type="Gene3D" id="3.50.50.60">
    <property type="entry name" value="FAD/NAD(P)-binding domain"/>
    <property type="match status" value="1"/>
</dbReference>
<dbReference type="EMBL" id="KV878888">
    <property type="protein sequence ID" value="OJJ89143.1"/>
    <property type="molecule type" value="Genomic_DNA"/>
</dbReference>
<dbReference type="GO" id="GO:0016491">
    <property type="term" value="F:oxidoreductase activity"/>
    <property type="evidence" value="ECO:0007669"/>
    <property type="project" value="InterPro"/>
</dbReference>
<dbReference type="RefSeq" id="XP_022405805.1">
    <property type="nucleotide sequence ID" value="XM_022539698.1"/>
</dbReference>
<accession>A0A1L9VYZ5</accession>